<dbReference type="PANTHER" id="PTHR30309">
    <property type="entry name" value="INNER MEMBRANE PROTEIN YGIH"/>
    <property type="match status" value="1"/>
</dbReference>
<dbReference type="EMBL" id="DSOL01000132">
    <property type="protein sequence ID" value="HEN27903.1"/>
    <property type="molecule type" value="Genomic_DNA"/>
</dbReference>
<keyword evidence="3 10" id="KW-0808">Transferase</keyword>
<keyword evidence="8 10" id="KW-0594">Phospholipid biosynthesis</keyword>
<evidence type="ECO:0000313" key="12">
    <source>
        <dbReference type="EMBL" id="HGL16782.1"/>
    </source>
</evidence>
<feature type="transmembrane region" description="Helical" evidence="10">
    <location>
        <begin position="115"/>
        <end position="141"/>
    </location>
</feature>
<comment type="pathway">
    <text evidence="10">Lipid metabolism; phospholipid metabolism.</text>
</comment>
<keyword evidence="7 10" id="KW-0472">Membrane</keyword>
<evidence type="ECO:0000256" key="6">
    <source>
        <dbReference type="ARBA" id="ARBA00023098"/>
    </source>
</evidence>
<dbReference type="HAMAP" id="MF_01043">
    <property type="entry name" value="PlsY"/>
    <property type="match status" value="1"/>
</dbReference>
<evidence type="ECO:0000256" key="9">
    <source>
        <dbReference type="ARBA" id="ARBA00023264"/>
    </source>
</evidence>
<evidence type="ECO:0000256" key="1">
    <source>
        <dbReference type="ARBA" id="ARBA00022475"/>
    </source>
</evidence>
<feature type="transmembrane region" description="Helical" evidence="10">
    <location>
        <begin position="161"/>
        <end position="178"/>
    </location>
</feature>
<feature type="transmembrane region" description="Helical" evidence="10">
    <location>
        <begin position="6"/>
        <end position="26"/>
    </location>
</feature>
<dbReference type="GO" id="GO:0005886">
    <property type="term" value="C:plasma membrane"/>
    <property type="evidence" value="ECO:0007669"/>
    <property type="project" value="UniProtKB-SubCell"/>
</dbReference>
<evidence type="ECO:0000256" key="10">
    <source>
        <dbReference type="HAMAP-Rule" id="MF_01043"/>
    </source>
</evidence>
<comment type="catalytic activity">
    <reaction evidence="10">
        <text>an acyl phosphate + sn-glycerol 3-phosphate = a 1-acyl-sn-glycero-3-phosphate + phosphate</text>
        <dbReference type="Rhea" id="RHEA:34075"/>
        <dbReference type="ChEBI" id="CHEBI:43474"/>
        <dbReference type="ChEBI" id="CHEBI:57597"/>
        <dbReference type="ChEBI" id="CHEBI:57970"/>
        <dbReference type="ChEBI" id="CHEBI:59918"/>
        <dbReference type="EC" id="2.3.1.275"/>
    </reaction>
</comment>
<dbReference type="UniPathway" id="UPA00085"/>
<keyword evidence="4 10" id="KW-0812">Transmembrane</keyword>
<evidence type="ECO:0000256" key="8">
    <source>
        <dbReference type="ARBA" id="ARBA00023209"/>
    </source>
</evidence>
<keyword evidence="9 10" id="KW-1208">Phospholipid metabolism</keyword>
<dbReference type="GO" id="GO:0043772">
    <property type="term" value="F:acyl-phosphate glycerol-3-phosphate acyltransferase activity"/>
    <property type="evidence" value="ECO:0007669"/>
    <property type="project" value="UniProtKB-UniRule"/>
</dbReference>
<dbReference type="InterPro" id="IPR003811">
    <property type="entry name" value="G3P_acylTferase_PlsY"/>
</dbReference>
<feature type="transmembrane region" description="Helical" evidence="10">
    <location>
        <begin position="85"/>
        <end position="103"/>
    </location>
</feature>
<evidence type="ECO:0000256" key="2">
    <source>
        <dbReference type="ARBA" id="ARBA00022516"/>
    </source>
</evidence>
<dbReference type="AlphaFoldDB" id="A0A7C2K507"/>
<protein>
    <recommendedName>
        <fullName evidence="10">Glycerol-3-phosphate acyltransferase</fullName>
    </recommendedName>
    <alternativeName>
        <fullName evidence="10">Acyl-PO4 G3P acyltransferase</fullName>
    </alternativeName>
    <alternativeName>
        <fullName evidence="10">Acyl-phosphate--glycerol-3-phosphate acyltransferase</fullName>
    </alternativeName>
    <alternativeName>
        <fullName evidence="10">G3P acyltransferase</fullName>
        <shortName evidence="10">GPAT</shortName>
        <ecNumber evidence="10">2.3.1.275</ecNumber>
    </alternativeName>
    <alternativeName>
        <fullName evidence="10">Lysophosphatidic acid synthase</fullName>
        <shortName evidence="10">LPA synthase</shortName>
    </alternativeName>
</protein>
<dbReference type="GO" id="GO:0008654">
    <property type="term" value="P:phospholipid biosynthetic process"/>
    <property type="evidence" value="ECO:0007669"/>
    <property type="project" value="UniProtKB-UniRule"/>
</dbReference>
<reference evidence="11" key="1">
    <citation type="journal article" date="2020" name="mSystems">
        <title>Genome- and Community-Level Interaction Insights into Carbon Utilization and Element Cycling Functions of Hydrothermarchaeota in Hydrothermal Sediment.</title>
        <authorList>
            <person name="Zhou Z."/>
            <person name="Liu Y."/>
            <person name="Xu W."/>
            <person name="Pan J."/>
            <person name="Luo Z.H."/>
            <person name="Li M."/>
        </authorList>
    </citation>
    <scope>NUCLEOTIDE SEQUENCE [LARGE SCALE GENOMIC DNA]</scope>
    <source>
        <strain evidence="11">SpSt-34</strain>
        <strain evidence="12">SpSt-69</strain>
    </source>
</reference>
<evidence type="ECO:0000256" key="5">
    <source>
        <dbReference type="ARBA" id="ARBA00022989"/>
    </source>
</evidence>
<evidence type="ECO:0000256" key="7">
    <source>
        <dbReference type="ARBA" id="ARBA00023136"/>
    </source>
</evidence>
<keyword evidence="1 10" id="KW-1003">Cell membrane</keyword>
<keyword evidence="11" id="KW-0012">Acyltransferase</keyword>
<evidence type="ECO:0000256" key="4">
    <source>
        <dbReference type="ARBA" id="ARBA00022692"/>
    </source>
</evidence>
<dbReference type="PANTHER" id="PTHR30309:SF0">
    <property type="entry name" value="GLYCEROL-3-PHOSPHATE ACYLTRANSFERASE-RELATED"/>
    <property type="match status" value="1"/>
</dbReference>
<keyword evidence="5 10" id="KW-1133">Transmembrane helix</keyword>
<sequence length="199" mass="21870">MQVLTLLIYLIGTFLIAGIPFGFLYVKLFHKRDVRTVGSGNIGATNVLRTAGIGVAILTALSDILKSLIPVILSRKIFSHSVAPYLVWLTAVLGHCFSPYLKFKGGKGVATFFGGLLALQPFTALITFTIWILIIAIWRYVSLGSMVASTLPAVISIIKGEKYEFVAIPAIISIIILYRHKDNIKRLLSKTEHKLKIKG</sequence>
<dbReference type="EMBL" id="DTDJ01000006">
    <property type="protein sequence ID" value="HGL16782.1"/>
    <property type="molecule type" value="Genomic_DNA"/>
</dbReference>
<keyword evidence="2 10" id="KW-0444">Lipid biosynthesis</keyword>
<evidence type="ECO:0000313" key="11">
    <source>
        <dbReference type="EMBL" id="HEN27903.1"/>
    </source>
</evidence>
<dbReference type="SMART" id="SM01207">
    <property type="entry name" value="G3P_acyltransf"/>
    <property type="match status" value="1"/>
</dbReference>
<comment type="function">
    <text evidence="10">Catalyzes the transfer of an acyl group from acyl-phosphate (acyl-PO(4)) to glycerol-3-phosphate (G3P) to form lysophosphatidic acid (LPA). This enzyme utilizes acyl-phosphate as fatty acyl donor, but not acyl-CoA or acyl-ACP.</text>
</comment>
<evidence type="ECO:0000256" key="3">
    <source>
        <dbReference type="ARBA" id="ARBA00022679"/>
    </source>
</evidence>
<proteinExistence type="inferred from homology"/>
<name>A0A7C2K507_UNCW3</name>
<dbReference type="NCBIfam" id="TIGR00023">
    <property type="entry name" value="glycerol-3-phosphate 1-O-acyltransferase PlsY"/>
    <property type="match status" value="1"/>
</dbReference>
<accession>A0A7C2K507</accession>
<dbReference type="Pfam" id="PF02660">
    <property type="entry name" value="G3P_acyltransf"/>
    <property type="match status" value="1"/>
</dbReference>
<comment type="subunit">
    <text evidence="10">Probably interacts with PlsX.</text>
</comment>
<organism evidence="11">
    <name type="scientific">candidate division WOR-3 bacterium</name>
    <dbReference type="NCBI Taxonomy" id="2052148"/>
    <lineage>
        <taxon>Bacteria</taxon>
        <taxon>Bacteria division WOR-3</taxon>
    </lineage>
</organism>
<gene>
    <name evidence="10 11" type="primary">plsY</name>
    <name evidence="11" type="ORF">ENQ77_04455</name>
    <name evidence="12" type="ORF">ENU66_00340</name>
</gene>
<keyword evidence="6 10" id="KW-0443">Lipid metabolism</keyword>
<comment type="similarity">
    <text evidence="10">Belongs to the PlsY family.</text>
</comment>
<comment type="caution">
    <text evidence="11">The sequence shown here is derived from an EMBL/GenBank/DDBJ whole genome shotgun (WGS) entry which is preliminary data.</text>
</comment>
<comment type="subcellular location">
    <subcellularLocation>
        <location evidence="10">Cell membrane</location>
        <topology evidence="10">Multi-pass membrane protein</topology>
    </subcellularLocation>
</comment>
<dbReference type="EC" id="2.3.1.275" evidence="10"/>